<reference evidence="1" key="1">
    <citation type="submission" date="2014-11" db="EMBL/GenBank/DDBJ databases">
        <title>Molecular phylogeny of cliff fern family Woodsiaceae with morphological implications.</title>
        <authorList>
            <person name="Shao Y.-Z."/>
            <person name="Wei R."/>
            <person name="Zhang X.-C."/>
        </authorList>
    </citation>
    <scope>NUCLEOTIDE SEQUENCE</scope>
</reference>
<dbReference type="AlphaFoldDB" id="A0A0K6S7W4"/>
<dbReference type="InterPro" id="IPR032675">
    <property type="entry name" value="LRR_dom_sf"/>
</dbReference>
<proteinExistence type="predicted"/>
<evidence type="ECO:0008006" key="2">
    <source>
        <dbReference type="Google" id="ProtNLM"/>
    </source>
</evidence>
<dbReference type="PhylomeDB" id="A0A0K6S7W4"/>
<evidence type="ECO:0000313" key="1">
    <source>
        <dbReference type="EMBL" id="CUC09683.1"/>
    </source>
</evidence>
<dbReference type="EMBL" id="CDMZ01001379">
    <property type="protein sequence ID" value="CUC09683.1"/>
    <property type="molecule type" value="Genomic_DNA"/>
</dbReference>
<sequence length="467" mass="51058">MIRSVLHSCRDTLPDIKHLGLASCGLWAPDLSHSIRSGHLRLLETLELDKREFSSGLTTAFTKCLRACFLPHLKNLIFLSGDDSYEDNHDQTSEIIEALKRQDRPPFENVRLTLGSVSEPEARLLGSGALKFIKHLQMDLEAFQLTAFMEALVSAPEEPSLEGLAAGLWVVDGEALGAVRKAILSGGGGQKAERAAFWSAVSEGFRKKNSLSSVCLRGWGWGQAHELGQAAQGGFLSNVKQLTLAEGPFDQSTLFSLCSTVNAMERGLIHLETVDVSRTQVGDGVGFLVESLERGKLPKLIRLLLNDSGITDVCLERFGVAVAGGHMSKIEDLNLSSGSFGPTGIDAFVGAVCAREEGLPQMKHLDLSQRQQQQPGGEWVYGRLSMALQMRKFARLESLNLASVWMHQAAAEEFFGTLRGKNAPMSLRFLNLSGNPIPVVTLSNFVTACSPDTLPNLRQFHLLHIWR</sequence>
<organism evidence="1">
    <name type="scientific">Chromera velia CCMP2878</name>
    <dbReference type="NCBI Taxonomy" id="1169474"/>
    <lineage>
        <taxon>Eukaryota</taxon>
        <taxon>Sar</taxon>
        <taxon>Alveolata</taxon>
        <taxon>Colpodellida</taxon>
        <taxon>Chromeraceae</taxon>
        <taxon>Chromera</taxon>
    </lineage>
</organism>
<dbReference type="Gene3D" id="3.80.10.10">
    <property type="entry name" value="Ribonuclease Inhibitor"/>
    <property type="match status" value="1"/>
</dbReference>
<name>A0A0K6S7W4_9ALVE</name>
<protein>
    <recommendedName>
        <fullName evidence="2">NACHT domain-containing protein</fullName>
    </recommendedName>
</protein>
<accession>A0A0K6S7W4</accession>
<gene>
    <name evidence="1" type="ORF">Cvel_22649.t2</name>
</gene>
<dbReference type="SUPFAM" id="SSF52047">
    <property type="entry name" value="RNI-like"/>
    <property type="match status" value="1"/>
</dbReference>
<dbReference type="VEuPathDB" id="CryptoDB:Cvel_22649"/>